<gene>
    <name evidence="2" type="ORF">HPB48_009802</name>
</gene>
<protein>
    <submittedName>
        <fullName evidence="2">Uncharacterized protein</fullName>
    </submittedName>
</protein>
<evidence type="ECO:0000313" key="3">
    <source>
        <dbReference type="Proteomes" id="UP000821853"/>
    </source>
</evidence>
<keyword evidence="1" id="KW-1133">Transmembrane helix</keyword>
<keyword evidence="1" id="KW-0812">Transmembrane</keyword>
<dbReference type="AlphaFoldDB" id="A0A9J6GTG2"/>
<dbReference type="EMBL" id="JABSTR010000011">
    <property type="protein sequence ID" value="KAH9381790.1"/>
    <property type="molecule type" value="Genomic_DNA"/>
</dbReference>
<organism evidence="2 3">
    <name type="scientific">Haemaphysalis longicornis</name>
    <name type="common">Bush tick</name>
    <dbReference type="NCBI Taxonomy" id="44386"/>
    <lineage>
        <taxon>Eukaryota</taxon>
        <taxon>Metazoa</taxon>
        <taxon>Ecdysozoa</taxon>
        <taxon>Arthropoda</taxon>
        <taxon>Chelicerata</taxon>
        <taxon>Arachnida</taxon>
        <taxon>Acari</taxon>
        <taxon>Parasitiformes</taxon>
        <taxon>Ixodida</taxon>
        <taxon>Ixodoidea</taxon>
        <taxon>Ixodidae</taxon>
        <taxon>Haemaphysalinae</taxon>
        <taxon>Haemaphysalis</taxon>
    </lineage>
</organism>
<sequence length="117" mass="12949">MTVIGAMRRRTEMFKTAPCSGSELVLRCQYQRSRIPTLRKSKMTVMIEDVRGLLLLTATLVAFPAAVNDWPSTGSTSDTIYPVTVMLAVANFEFDNAHAFTSRANNAGLVHPVFRDP</sequence>
<evidence type="ECO:0000313" key="2">
    <source>
        <dbReference type="EMBL" id="KAH9381790.1"/>
    </source>
</evidence>
<name>A0A9J6GTG2_HAELO</name>
<dbReference type="VEuPathDB" id="VectorBase:HLOH_053268"/>
<accession>A0A9J6GTG2</accession>
<feature type="transmembrane region" description="Helical" evidence="1">
    <location>
        <begin position="50"/>
        <end position="67"/>
    </location>
</feature>
<keyword evidence="3" id="KW-1185">Reference proteome</keyword>
<evidence type="ECO:0000256" key="1">
    <source>
        <dbReference type="SAM" id="Phobius"/>
    </source>
</evidence>
<dbReference type="Proteomes" id="UP000821853">
    <property type="component" value="Chromosome 9"/>
</dbReference>
<keyword evidence="1" id="KW-0472">Membrane</keyword>
<comment type="caution">
    <text evidence="2">The sequence shown here is derived from an EMBL/GenBank/DDBJ whole genome shotgun (WGS) entry which is preliminary data.</text>
</comment>
<reference evidence="2 3" key="1">
    <citation type="journal article" date="2020" name="Cell">
        <title>Large-Scale Comparative Analyses of Tick Genomes Elucidate Their Genetic Diversity and Vector Capacities.</title>
        <authorList>
            <consortium name="Tick Genome and Microbiome Consortium (TIGMIC)"/>
            <person name="Jia N."/>
            <person name="Wang J."/>
            <person name="Shi W."/>
            <person name="Du L."/>
            <person name="Sun Y."/>
            <person name="Zhan W."/>
            <person name="Jiang J.F."/>
            <person name="Wang Q."/>
            <person name="Zhang B."/>
            <person name="Ji P."/>
            <person name="Bell-Sakyi L."/>
            <person name="Cui X.M."/>
            <person name="Yuan T.T."/>
            <person name="Jiang B.G."/>
            <person name="Yang W.F."/>
            <person name="Lam T.T."/>
            <person name="Chang Q.C."/>
            <person name="Ding S.J."/>
            <person name="Wang X.J."/>
            <person name="Zhu J.G."/>
            <person name="Ruan X.D."/>
            <person name="Zhao L."/>
            <person name="Wei J.T."/>
            <person name="Ye R.Z."/>
            <person name="Que T.C."/>
            <person name="Du C.H."/>
            <person name="Zhou Y.H."/>
            <person name="Cheng J.X."/>
            <person name="Dai P.F."/>
            <person name="Guo W.B."/>
            <person name="Han X.H."/>
            <person name="Huang E.J."/>
            <person name="Li L.F."/>
            <person name="Wei W."/>
            <person name="Gao Y.C."/>
            <person name="Liu J.Z."/>
            <person name="Shao H.Z."/>
            <person name="Wang X."/>
            <person name="Wang C.C."/>
            <person name="Yang T.C."/>
            <person name="Huo Q.B."/>
            <person name="Li W."/>
            <person name="Chen H.Y."/>
            <person name="Chen S.E."/>
            <person name="Zhou L.G."/>
            <person name="Ni X.B."/>
            <person name="Tian J.H."/>
            <person name="Sheng Y."/>
            <person name="Liu T."/>
            <person name="Pan Y.S."/>
            <person name="Xia L.Y."/>
            <person name="Li J."/>
            <person name="Zhao F."/>
            <person name="Cao W.C."/>
        </authorList>
    </citation>
    <scope>NUCLEOTIDE SEQUENCE [LARGE SCALE GENOMIC DNA]</scope>
    <source>
        <strain evidence="2">HaeL-2018</strain>
    </source>
</reference>
<proteinExistence type="predicted"/>